<evidence type="ECO:0000256" key="4">
    <source>
        <dbReference type="HAMAP-Rule" id="MF_01384"/>
    </source>
</evidence>
<evidence type="ECO:0000256" key="2">
    <source>
        <dbReference type="ARBA" id="ARBA00022988"/>
    </source>
</evidence>
<organism evidence="5 6">
    <name type="scientific">Beggiatoa leptomitoformis</name>
    <dbReference type="NCBI Taxonomy" id="288004"/>
    <lineage>
        <taxon>Bacteria</taxon>
        <taxon>Pseudomonadati</taxon>
        <taxon>Pseudomonadota</taxon>
        <taxon>Gammaproteobacteria</taxon>
        <taxon>Thiotrichales</taxon>
        <taxon>Thiotrichaceae</taxon>
        <taxon>Beggiatoa</taxon>
    </lineage>
</organism>
<dbReference type="PANTHER" id="PTHR33643">
    <property type="entry name" value="UREASE ACCESSORY PROTEIN D"/>
    <property type="match status" value="1"/>
</dbReference>
<evidence type="ECO:0000256" key="1">
    <source>
        <dbReference type="ARBA" id="ARBA00007177"/>
    </source>
</evidence>
<comment type="subunit">
    <text evidence="4">UreD, UreF and UreG form a complex that acts as a GTP-hydrolysis-dependent molecular chaperone, activating the urease apoprotein by helping to assemble the nickel containing metallocenter of UreC. The UreE protein probably delivers the nickel.</text>
</comment>
<evidence type="ECO:0000313" key="5">
    <source>
        <dbReference type="EMBL" id="QGX04073.1"/>
    </source>
</evidence>
<dbReference type="PANTHER" id="PTHR33643:SF1">
    <property type="entry name" value="UREASE ACCESSORY PROTEIN D"/>
    <property type="match status" value="1"/>
</dbReference>
<dbReference type="EMBL" id="CP018889">
    <property type="protein sequence ID" value="QGX04073.1"/>
    <property type="molecule type" value="Genomic_DNA"/>
</dbReference>
<keyword evidence="4" id="KW-0963">Cytoplasm</keyword>
<dbReference type="KEGG" id="blep:AL038_07940"/>
<comment type="subcellular location">
    <subcellularLocation>
        <location evidence="4">Cytoplasm</location>
    </subcellularLocation>
</comment>
<name>A0A650GD52_9GAMM</name>
<protein>
    <recommendedName>
        <fullName evidence="4">Urease accessory protein UreD</fullName>
    </recommendedName>
</protein>
<dbReference type="AlphaFoldDB" id="A0A650GD52"/>
<gene>
    <name evidence="4" type="primary">ureD</name>
    <name evidence="5" type="ORF">BLE401_16370</name>
</gene>
<accession>A0A650GD52</accession>
<evidence type="ECO:0000256" key="3">
    <source>
        <dbReference type="ARBA" id="ARBA00023186"/>
    </source>
</evidence>
<keyword evidence="6" id="KW-1185">Reference proteome</keyword>
<dbReference type="HAMAP" id="MF_01384">
    <property type="entry name" value="UreD"/>
    <property type="match status" value="1"/>
</dbReference>
<dbReference type="GO" id="GO:0016151">
    <property type="term" value="F:nickel cation binding"/>
    <property type="evidence" value="ECO:0007669"/>
    <property type="project" value="UniProtKB-UniRule"/>
</dbReference>
<reference evidence="6" key="1">
    <citation type="submission" date="2016-12" db="EMBL/GenBank/DDBJ databases">
        <title>Complete Genome Sequence of Beggiatoa leptomitiformis D-401.</title>
        <authorList>
            <person name="Fomenkov A."/>
            <person name="Vincze T."/>
            <person name="Grabovich M."/>
            <person name="Anton B.P."/>
            <person name="Dubinina G."/>
            <person name="Orlova M."/>
            <person name="Belousova E."/>
            <person name="Roberts R.J."/>
        </authorList>
    </citation>
    <scope>NUCLEOTIDE SEQUENCE [LARGE SCALE GENOMIC DNA]</scope>
    <source>
        <strain evidence="6">D-401</strain>
    </source>
</reference>
<dbReference type="RefSeq" id="WP_062151480.1">
    <property type="nucleotide sequence ID" value="NZ_CP012373.2"/>
</dbReference>
<sequence>MMLDTWQAQLQLYFTQRVTRTVLSQRRHSGPLQIQRPFYPETNGTCHVYLLHPPGGIVGGDHLQIQIHVDKNAQALITTPAATKLYAHPTHFSQQNIQLTVAQQGILEWLPQETIAFNDSRSHSQLRVMLAPDSVFMGWDIVCLGRPASHERFMQGQLRQAIEIYVGKTPLWIERAYYQGDSPLLSSAWGLAGYPVVGSFLCAVPTITTWAMDELRETLHNWFTEPSCLCALTSVEGMLISRYLGNHAEQAKAFFTDVWTAIRPSISQRPACPPRIWAT</sequence>
<dbReference type="Proteomes" id="UP000234271">
    <property type="component" value="Chromosome"/>
</dbReference>
<dbReference type="OrthoDB" id="9798842at2"/>
<comment type="function">
    <text evidence="4">Required for maturation of urease via the functional incorporation of the urease nickel metallocenter.</text>
</comment>
<proteinExistence type="inferred from homology"/>
<keyword evidence="3 4" id="KW-0143">Chaperone</keyword>
<comment type="similarity">
    <text evidence="1 4">Belongs to the UreD family.</text>
</comment>
<dbReference type="InterPro" id="IPR002669">
    <property type="entry name" value="UreD"/>
</dbReference>
<dbReference type="GO" id="GO:0005737">
    <property type="term" value="C:cytoplasm"/>
    <property type="evidence" value="ECO:0007669"/>
    <property type="project" value="UniProtKB-SubCell"/>
</dbReference>
<evidence type="ECO:0000313" key="6">
    <source>
        <dbReference type="Proteomes" id="UP000234271"/>
    </source>
</evidence>
<dbReference type="Pfam" id="PF01774">
    <property type="entry name" value="UreD"/>
    <property type="match status" value="1"/>
</dbReference>
<keyword evidence="2 4" id="KW-0996">Nickel insertion</keyword>